<keyword evidence="1" id="KW-1185">Reference proteome</keyword>
<organism evidence="1 2">
    <name type="scientific">Trichobilharzia regenti</name>
    <name type="common">Nasal bird schistosome</name>
    <dbReference type="NCBI Taxonomy" id="157069"/>
    <lineage>
        <taxon>Eukaryota</taxon>
        <taxon>Metazoa</taxon>
        <taxon>Spiralia</taxon>
        <taxon>Lophotrochozoa</taxon>
        <taxon>Platyhelminthes</taxon>
        <taxon>Trematoda</taxon>
        <taxon>Digenea</taxon>
        <taxon>Strigeidida</taxon>
        <taxon>Schistosomatoidea</taxon>
        <taxon>Schistosomatidae</taxon>
        <taxon>Trichobilharzia</taxon>
    </lineage>
</organism>
<sequence length="93" mass="10406">MNNSFIQLYALRRIGCSKDQFFIEFLVFSIFLGYTGEGKKSSILSIPSMAYCLRQSTFSQWILGLSSASTISLQPHISSITSPHVVVGSIYCW</sequence>
<dbReference type="AlphaFoldDB" id="A0AA85IY97"/>
<dbReference type="WBParaSite" id="TREG1_113390.1">
    <property type="protein sequence ID" value="TREG1_113390.1"/>
    <property type="gene ID" value="TREG1_113390"/>
</dbReference>
<reference evidence="1" key="1">
    <citation type="submission" date="2022-06" db="EMBL/GenBank/DDBJ databases">
        <authorList>
            <person name="Berger JAMES D."/>
            <person name="Berger JAMES D."/>
        </authorList>
    </citation>
    <scope>NUCLEOTIDE SEQUENCE [LARGE SCALE GENOMIC DNA]</scope>
</reference>
<proteinExistence type="predicted"/>
<reference evidence="2" key="2">
    <citation type="submission" date="2023-11" db="UniProtKB">
        <authorList>
            <consortium name="WormBaseParasite"/>
        </authorList>
    </citation>
    <scope>IDENTIFICATION</scope>
</reference>
<accession>A0AA85IY97</accession>
<dbReference type="Proteomes" id="UP000050795">
    <property type="component" value="Unassembled WGS sequence"/>
</dbReference>
<evidence type="ECO:0000313" key="1">
    <source>
        <dbReference type="Proteomes" id="UP000050795"/>
    </source>
</evidence>
<name>A0AA85IY97_TRIRE</name>
<evidence type="ECO:0000313" key="2">
    <source>
        <dbReference type="WBParaSite" id="TREG1_113390.1"/>
    </source>
</evidence>
<protein>
    <submittedName>
        <fullName evidence="2">Uncharacterized protein</fullName>
    </submittedName>
</protein>